<keyword evidence="3 8" id="KW-0444">Lipid biosynthesis</keyword>
<evidence type="ECO:0000313" key="12">
    <source>
        <dbReference type="Proteomes" id="UP000051236"/>
    </source>
</evidence>
<keyword evidence="7 8" id="KW-0092">Biotin</keyword>
<evidence type="ECO:0000313" key="11">
    <source>
        <dbReference type="EMBL" id="KRM33119.1"/>
    </source>
</evidence>
<dbReference type="CDD" id="cd06850">
    <property type="entry name" value="biotinyl_domain"/>
    <property type="match status" value="1"/>
</dbReference>
<evidence type="ECO:0000256" key="8">
    <source>
        <dbReference type="RuleBase" id="RU364072"/>
    </source>
</evidence>
<keyword evidence="4 8" id="KW-0276">Fatty acid metabolism</keyword>
<dbReference type="PROSITE" id="PS50968">
    <property type="entry name" value="BIOTINYL_LIPOYL"/>
    <property type="match status" value="1"/>
</dbReference>
<sequence length="154" mass="16544">MDQETLFKLLQTFDESTVREMDLDFDGAHVYLSKNETSAPVAPSIPGPVAANAAPATAPAKAGGAGKPAAKVPDKRSVIKAQLVGVVYLQPAPDKNNYVHVGDHIQKGQIVCVIEAMKMLTEVKSEFNGTVVSIDVHNEDMVDFDQPLMTIQPD</sequence>
<feature type="domain" description="Lipoyl-binding" evidence="10">
    <location>
        <begin position="76"/>
        <end position="152"/>
    </location>
</feature>
<evidence type="ECO:0000256" key="5">
    <source>
        <dbReference type="ARBA" id="ARBA00023098"/>
    </source>
</evidence>
<evidence type="ECO:0000256" key="3">
    <source>
        <dbReference type="ARBA" id="ARBA00022516"/>
    </source>
</evidence>
<dbReference type="SUPFAM" id="SSF51230">
    <property type="entry name" value="Single hybrid motif"/>
    <property type="match status" value="1"/>
</dbReference>
<keyword evidence="5 8" id="KW-0443">Lipid metabolism</keyword>
<proteinExistence type="predicted"/>
<evidence type="ECO:0000256" key="7">
    <source>
        <dbReference type="ARBA" id="ARBA00023267"/>
    </source>
</evidence>
<dbReference type="OrthoDB" id="9811735at2"/>
<dbReference type="Pfam" id="PF00364">
    <property type="entry name" value="Biotin_lipoyl"/>
    <property type="match status" value="1"/>
</dbReference>
<accession>X0PM40</accession>
<protein>
    <recommendedName>
        <fullName evidence="2 8">Biotin carboxyl carrier protein of acetyl-CoA carboxylase</fullName>
    </recommendedName>
</protein>
<dbReference type="PANTHER" id="PTHR45266">
    <property type="entry name" value="OXALOACETATE DECARBOXYLASE ALPHA CHAIN"/>
    <property type="match status" value="1"/>
</dbReference>
<dbReference type="PATRIC" id="fig|1423734.3.peg.3249"/>
<evidence type="ECO:0000256" key="2">
    <source>
        <dbReference type="ARBA" id="ARBA00017562"/>
    </source>
</evidence>
<dbReference type="InterPro" id="IPR011053">
    <property type="entry name" value="Single_hybrid_motif"/>
</dbReference>
<dbReference type="RefSeq" id="WP_035450885.1">
    <property type="nucleotide sequence ID" value="NZ_AZGA01000057.1"/>
</dbReference>
<reference evidence="11 12" key="1">
    <citation type="journal article" date="2015" name="Genome Announc.">
        <title>Expanding the biotechnology potential of lactobacilli through comparative genomics of 213 strains and associated genera.</title>
        <authorList>
            <person name="Sun Z."/>
            <person name="Harris H.M."/>
            <person name="McCann A."/>
            <person name="Guo C."/>
            <person name="Argimon S."/>
            <person name="Zhang W."/>
            <person name="Yang X."/>
            <person name="Jeffery I.B."/>
            <person name="Cooney J.C."/>
            <person name="Kagawa T.F."/>
            <person name="Liu W."/>
            <person name="Song Y."/>
            <person name="Salvetti E."/>
            <person name="Wrobel A."/>
            <person name="Rasinkangas P."/>
            <person name="Parkhill J."/>
            <person name="Rea M.C."/>
            <person name="O'Sullivan O."/>
            <person name="Ritari J."/>
            <person name="Douillard F.P."/>
            <person name="Paul Ross R."/>
            <person name="Yang R."/>
            <person name="Briner A.E."/>
            <person name="Felis G.E."/>
            <person name="de Vos W.M."/>
            <person name="Barrangou R."/>
            <person name="Klaenhammer T.R."/>
            <person name="Caufield P.W."/>
            <person name="Cui Y."/>
            <person name="Zhang H."/>
            <person name="O'Toole P.W."/>
        </authorList>
    </citation>
    <scope>NUCLEOTIDE SEQUENCE [LARGE SCALE GENOMIC DNA]</scope>
    <source>
        <strain evidence="11 12">DSM 18527</strain>
    </source>
</reference>
<dbReference type="EMBL" id="AZGA01000057">
    <property type="protein sequence ID" value="KRM33119.1"/>
    <property type="molecule type" value="Genomic_DNA"/>
</dbReference>
<evidence type="ECO:0000256" key="4">
    <source>
        <dbReference type="ARBA" id="ARBA00022832"/>
    </source>
</evidence>
<dbReference type="Gene3D" id="2.40.50.100">
    <property type="match status" value="1"/>
</dbReference>
<dbReference type="InterPro" id="IPR001882">
    <property type="entry name" value="Biotin_BS"/>
</dbReference>
<dbReference type="InterPro" id="IPR001249">
    <property type="entry name" value="AcCoA_biotinCC"/>
</dbReference>
<evidence type="ECO:0000259" key="10">
    <source>
        <dbReference type="PROSITE" id="PS50968"/>
    </source>
</evidence>
<dbReference type="PROSITE" id="PS00188">
    <property type="entry name" value="BIOTIN"/>
    <property type="match status" value="1"/>
</dbReference>
<comment type="function">
    <text evidence="8">This protein is a component of the acetyl coenzyme A carboxylase complex; first, biotin carboxylase catalyzes the carboxylation of the carrier protein and then the transcarboxylase transfers the carboxyl group to form malonyl-CoA.</text>
</comment>
<dbReference type="GO" id="GO:0003989">
    <property type="term" value="F:acetyl-CoA carboxylase activity"/>
    <property type="evidence" value="ECO:0007669"/>
    <property type="project" value="InterPro"/>
</dbReference>
<dbReference type="AlphaFoldDB" id="X0PM40"/>
<dbReference type="STRING" id="1423734.FC83_GL003200"/>
<keyword evidence="12" id="KW-1185">Reference proteome</keyword>
<evidence type="ECO:0000256" key="6">
    <source>
        <dbReference type="ARBA" id="ARBA00023160"/>
    </source>
</evidence>
<dbReference type="InterPro" id="IPR050709">
    <property type="entry name" value="Biotin_Carboxyl_Carrier/Decarb"/>
</dbReference>
<dbReference type="Proteomes" id="UP000051236">
    <property type="component" value="Unassembled WGS sequence"/>
</dbReference>
<dbReference type="GO" id="GO:0006633">
    <property type="term" value="P:fatty acid biosynthetic process"/>
    <property type="evidence" value="ECO:0007669"/>
    <property type="project" value="UniProtKB-UniPathway"/>
</dbReference>
<comment type="pathway">
    <text evidence="1 8">Lipid metabolism; fatty acid biosynthesis.</text>
</comment>
<feature type="region of interest" description="Disordered" evidence="9">
    <location>
        <begin position="51"/>
        <end position="70"/>
    </location>
</feature>
<evidence type="ECO:0000256" key="9">
    <source>
        <dbReference type="SAM" id="MobiDB-lite"/>
    </source>
</evidence>
<gene>
    <name evidence="11" type="ORF">FC83_GL003200</name>
</gene>
<evidence type="ECO:0000256" key="1">
    <source>
        <dbReference type="ARBA" id="ARBA00005194"/>
    </source>
</evidence>
<dbReference type="eggNOG" id="COG0511">
    <property type="taxonomic scope" value="Bacteria"/>
</dbReference>
<dbReference type="GO" id="GO:0009317">
    <property type="term" value="C:acetyl-CoA carboxylase complex"/>
    <property type="evidence" value="ECO:0007669"/>
    <property type="project" value="InterPro"/>
</dbReference>
<organism evidence="11 12">
    <name type="scientific">Agrilactobacillus composti DSM 18527 = JCM 14202</name>
    <dbReference type="NCBI Taxonomy" id="1423734"/>
    <lineage>
        <taxon>Bacteria</taxon>
        <taxon>Bacillati</taxon>
        <taxon>Bacillota</taxon>
        <taxon>Bacilli</taxon>
        <taxon>Lactobacillales</taxon>
        <taxon>Lactobacillaceae</taxon>
        <taxon>Agrilactobacillus</taxon>
    </lineage>
</organism>
<comment type="caution">
    <text evidence="11">The sequence shown here is derived from an EMBL/GenBank/DDBJ whole genome shotgun (WGS) entry which is preliminary data.</text>
</comment>
<dbReference type="InterPro" id="IPR000089">
    <property type="entry name" value="Biotin_lipoyl"/>
</dbReference>
<dbReference type="UniPathway" id="UPA00094"/>
<dbReference type="PANTHER" id="PTHR45266:SF3">
    <property type="entry name" value="OXALOACETATE DECARBOXYLASE ALPHA CHAIN"/>
    <property type="match status" value="1"/>
</dbReference>
<keyword evidence="6 8" id="KW-0275">Fatty acid biosynthesis</keyword>
<name>X0PM40_9LACO</name>
<dbReference type="PRINTS" id="PR01071">
    <property type="entry name" value="ACOABIOTINCC"/>
</dbReference>